<comment type="caution">
    <text evidence="6">The sequence shown here is derived from an EMBL/GenBank/DDBJ whole genome shotgun (WGS) entry which is preliminary data.</text>
</comment>
<dbReference type="Gene3D" id="1.25.70.10">
    <property type="entry name" value="Transcription termination factor 3, mitochondrial"/>
    <property type="match status" value="4"/>
</dbReference>
<feature type="compositionally biased region" description="Basic and acidic residues" evidence="4">
    <location>
        <begin position="854"/>
        <end position="863"/>
    </location>
</feature>
<keyword evidence="3" id="KW-0809">Transit peptide</keyword>
<keyword evidence="2" id="KW-0805">Transcription regulation</keyword>
<dbReference type="InterPro" id="IPR038538">
    <property type="entry name" value="MTERF_sf"/>
</dbReference>
<feature type="compositionally biased region" description="Basic and acidic residues" evidence="4">
    <location>
        <begin position="892"/>
        <end position="922"/>
    </location>
</feature>
<dbReference type="SMART" id="SM01123">
    <property type="entry name" value="DBP10CT"/>
    <property type="match status" value="1"/>
</dbReference>
<dbReference type="GO" id="GO:0003723">
    <property type="term" value="F:RNA binding"/>
    <property type="evidence" value="ECO:0007669"/>
    <property type="project" value="InterPro"/>
</dbReference>
<evidence type="ECO:0000256" key="4">
    <source>
        <dbReference type="SAM" id="MobiDB-lite"/>
    </source>
</evidence>
<evidence type="ECO:0000313" key="6">
    <source>
        <dbReference type="EMBL" id="KAF9599744.1"/>
    </source>
</evidence>
<reference evidence="6 7" key="1">
    <citation type="submission" date="2020-10" db="EMBL/GenBank/DDBJ databases">
        <title>The Coptis chinensis genome and diversification of protoberbering-type alkaloids.</title>
        <authorList>
            <person name="Wang B."/>
            <person name="Shu S."/>
            <person name="Song C."/>
            <person name="Liu Y."/>
        </authorList>
    </citation>
    <scope>NUCLEOTIDE SEQUENCE [LARGE SCALE GENOMIC DNA]</scope>
    <source>
        <strain evidence="6">HL-2020</strain>
        <tissue evidence="6">Leaf</tissue>
    </source>
</reference>
<dbReference type="OrthoDB" id="637682at2759"/>
<keyword evidence="2" id="KW-0804">Transcription</keyword>
<keyword evidence="7" id="KW-1185">Reference proteome</keyword>
<dbReference type="FunFam" id="1.25.70.10:FF:000001">
    <property type="entry name" value="Mitochondrial transcription termination factor-like"/>
    <property type="match status" value="2"/>
</dbReference>
<feature type="region of interest" description="Disordered" evidence="4">
    <location>
        <begin position="816"/>
        <end position="997"/>
    </location>
</feature>
<evidence type="ECO:0000256" key="3">
    <source>
        <dbReference type="ARBA" id="ARBA00022946"/>
    </source>
</evidence>
<feature type="domain" description="DBP10 C-terminal" evidence="5">
    <location>
        <begin position="796"/>
        <end position="839"/>
    </location>
</feature>
<dbReference type="PANTHER" id="PTHR13068:SF166">
    <property type="entry name" value="TRANSCRIPTION TERMINATION FACTOR MTERF15, MITOCHONDRIAL-LIKE"/>
    <property type="match status" value="1"/>
</dbReference>
<evidence type="ECO:0000256" key="1">
    <source>
        <dbReference type="ARBA" id="ARBA00007692"/>
    </source>
</evidence>
<dbReference type="SMART" id="SM00733">
    <property type="entry name" value="Mterf"/>
    <property type="match status" value="8"/>
</dbReference>
<gene>
    <name evidence="6" type="ORF">IFM89_001690</name>
</gene>
<evidence type="ECO:0000256" key="2">
    <source>
        <dbReference type="ARBA" id="ARBA00022472"/>
    </source>
</evidence>
<dbReference type="Pfam" id="PF02536">
    <property type="entry name" value="mTERF"/>
    <property type="match status" value="3"/>
</dbReference>
<evidence type="ECO:0000259" key="5">
    <source>
        <dbReference type="SMART" id="SM01123"/>
    </source>
</evidence>
<organism evidence="6 7">
    <name type="scientific">Coptis chinensis</name>
    <dbReference type="NCBI Taxonomy" id="261450"/>
    <lineage>
        <taxon>Eukaryota</taxon>
        <taxon>Viridiplantae</taxon>
        <taxon>Streptophyta</taxon>
        <taxon>Embryophyta</taxon>
        <taxon>Tracheophyta</taxon>
        <taxon>Spermatophyta</taxon>
        <taxon>Magnoliopsida</taxon>
        <taxon>Ranunculales</taxon>
        <taxon>Ranunculaceae</taxon>
        <taxon>Coptidoideae</taxon>
        <taxon>Coptis</taxon>
    </lineage>
</organism>
<keyword evidence="2" id="KW-0806">Transcription termination</keyword>
<evidence type="ECO:0000313" key="7">
    <source>
        <dbReference type="Proteomes" id="UP000631114"/>
    </source>
</evidence>
<dbReference type="AlphaFoldDB" id="A0A835HHW2"/>
<proteinExistence type="inferred from homology"/>
<protein>
    <recommendedName>
        <fullName evidence="5">DBP10 C-terminal domain-containing protein</fullName>
    </recommendedName>
</protein>
<dbReference type="InterPro" id="IPR012541">
    <property type="entry name" value="DBP10_C"/>
</dbReference>
<feature type="compositionally biased region" description="Basic residues" evidence="4">
    <location>
        <begin position="963"/>
        <end position="973"/>
    </location>
</feature>
<comment type="similarity">
    <text evidence="1">Belongs to the mTERF family.</text>
</comment>
<dbReference type="Proteomes" id="UP000631114">
    <property type="component" value="Unassembled WGS sequence"/>
</dbReference>
<dbReference type="GO" id="GO:0005634">
    <property type="term" value="C:nucleus"/>
    <property type="evidence" value="ECO:0007669"/>
    <property type="project" value="InterPro"/>
</dbReference>
<feature type="compositionally biased region" description="Basic residues" evidence="4">
    <location>
        <begin position="832"/>
        <end position="845"/>
    </location>
</feature>
<dbReference type="GO" id="GO:0006353">
    <property type="term" value="P:DNA-templated transcription termination"/>
    <property type="evidence" value="ECO:0007669"/>
    <property type="project" value="UniProtKB-KW"/>
</dbReference>
<dbReference type="GO" id="GO:0005524">
    <property type="term" value="F:ATP binding"/>
    <property type="evidence" value="ECO:0007669"/>
    <property type="project" value="InterPro"/>
</dbReference>
<accession>A0A835HHW2</accession>
<sequence>MEEKASQHHPLFKLQKKVSYLEKSCGLSTEAALKAAKKVHFESTTNPDSVLKLFQKYEFTNTQITIMISRFPVVLLSDPDQTLEPKLQYLKQLGFSDTDICQFVTKCSNLLHSSLEYTIIPCFQLLKTLLPREGNVVSAIIKGGSVAFLRLDPQKHLEPKVQILRDLGVPDSSISKLILIGHRSCWQENDNFSDAVKEVLEMGFDPSGKMFVYAVREVSGVCKAKLEAKMGIFRSFGWSDEEIRLAIRHQPTCIAISEEKLRIGLDFFMNRKNWEAELLAKNPNVLSLSLYKRIIPRLNVIEFLISKSLLEKDRMLTSALLLTDAKFIQKYVAKYEYRAPELLKLYQGLMLPLQRNWMGWSGAGCIAWNSEGDIVGAALWRFKASKAMEAEIQVPEVAVKIGEHLQGREFAFERDFLEVIKAINEPEYIDGQALQADILMGMPTLYQAGCVISRAEGIFQITRTLKVKGSVRIPTKVLKITARNSPCGEVVCRKLLFQANRGRNLNARFVYIQNPFSKPFSKRTENDCSFTVSYLENSCGLSTEAAIKAAKKVHFESTTNPDSVLKLFQKYEFTNAKITTIISRYPVVLLSNPNKILEPKLQIHDHPVFPTAQDVTAKRRECRFSNNQRGSVAFLRLDPQKHLEPKVQILRDLGVPDSSIAKLILIGHRTCGQENDNFSDAVKEVLEMGFDPSGKMFVYAVREVSSACKAKREAKMGIFRSFGWSDEEIRLAIRHQPTCIAISEEKLRIGLDFFMNGKNWEAERLAKNPNVLSLSLYKRIIPRLNVIPRLDAAVLDLVADDSTGLQKQKSDYHWDKVKTESGSKVKSTKTGIYKRWKERSHHKVSLRGTNSDGGHSEVDRGFSGDRQMQGDNRNYRGGRSEGDRGISGNRQMRGDNRNYRGGRSEGDRGFSGDRQMRGDNRNYKGGKKHGIPNAHVPSEIKNPDQVRKRRQQQASKISYMKSKPGKGKKFGKNGKKEDYASPSQQKNQSLLPQIPKF</sequence>
<dbReference type="EMBL" id="JADFTS010000006">
    <property type="protein sequence ID" value="KAF9599744.1"/>
    <property type="molecule type" value="Genomic_DNA"/>
</dbReference>
<dbReference type="GO" id="GO:0003724">
    <property type="term" value="F:RNA helicase activity"/>
    <property type="evidence" value="ECO:0007669"/>
    <property type="project" value="InterPro"/>
</dbReference>
<dbReference type="PANTHER" id="PTHR13068">
    <property type="entry name" value="CGI-12 PROTEIN-RELATED"/>
    <property type="match status" value="1"/>
</dbReference>
<dbReference type="InterPro" id="IPR003690">
    <property type="entry name" value="MTERF"/>
</dbReference>
<name>A0A835HHW2_9MAGN</name>
<feature type="compositionally biased region" description="Polar residues" evidence="4">
    <location>
        <begin position="981"/>
        <end position="991"/>
    </location>
</feature>